<dbReference type="Pfam" id="PF00400">
    <property type="entry name" value="WD40"/>
    <property type="match status" value="1"/>
</dbReference>
<protein>
    <submittedName>
        <fullName evidence="3">WD domain-containing protein, G-beta repeat-containing protein</fullName>
    </submittedName>
</protein>
<evidence type="ECO:0000313" key="3">
    <source>
        <dbReference type="EMBL" id="SEM19167.1"/>
    </source>
</evidence>
<dbReference type="OrthoDB" id="218695at2"/>
<dbReference type="EMBL" id="FOAZ01000020">
    <property type="protein sequence ID" value="SEM19167.1"/>
    <property type="molecule type" value="Genomic_DNA"/>
</dbReference>
<evidence type="ECO:0000313" key="4">
    <source>
        <dbReference type="Proteomes" id="UP000183015"/>
    </source>
</evidence>
<keyword evidence="2" id="KW-0677">Repeat</keyword>
<gene>
    <name evidence="3" type="ORF">SAMN05414137_12069</name>
</gene>
<evidence type="ECO:0000256" key="2">
    <source>
        <dbReference type="ARBA" id="ARBA00022737"/>
    </source>
</evidence>
<dbReference type="Proteomes" id="UP000183015">
    <property type="component" value="Unassembled WGS sequence"/>
</dbReference>
<reference evidence="4" key="1">
    <citation type="submission" date="2016-10" db="EMBL/GenBank/DDBJ databases">
        <authorList>
            <person name="Varghese N."/>
        </authorList>
    </citation>
    <scope>NUCLEOTIDE SEQUENCE [LARGE SCALE GENOMIC DNA]</scope>
    <source>
        <strain evidence="4">DSM 45096 / BCRC 16803 / CGMCC 4.1857 / CIP 109030 / JCM 12277 / KCTC 19219 / NBRC 100920 / 33214</strain>
    </source>
</reference>
<dbReference type="STRING" id="235985.SAMN05414137_12069"/>
<organism evidence="3 4">
    <name type="scientific">Streptacidiphilus jiangxiensis</name>
    <dbReference type="NCBI Taxonomy" id="235985"/>
    <lineage>
        <taxon>Bacteria</taxon>
        <taxon>Bacillati</taxon>
        <taxon>Actinomycetota</taxon>
        <taxon>Actinomycetes</taxon>
        <taxon>Kitasatosporales</taxon>
        <taxon>Streptomycetaceae</taxon>
        <taxon>Streptacidiphilus</taxon>
    </lineage>
</organism>
<dbReference type="InterPro" id="IPR011047">
    <property type="entry name" value="Quinoprotein_ADH-like_sf"/>
</dbReference>
<dbReference type="AlphaFoldDB" id="A0A1H7WE16"/>
<dbReference type="PANTHER" id="PTHR22847:SF637">
    <property type="entry name" value="WD REPEAT DOMAIN 5B"/>
    <property type="match status" value="1"/>
</dbReference>
<dbReference type="InterPro" id="IPR015943">
    <property type="entry name" value="WD40/YVTN_repeat-like_dom_sf"/>
</dbReference>
<evidence type="ECO:0000256" key="1">
    <source>
        <dbReference type="ARBA" id="ARBA00022574"/>
    </source>
</evidence>
<dbReference type="RefSeq" id="WP_042446789.1">
    <property type="nucleotide sequence ID" value="NZ_BBPN01000011.1"/>
</dbReference>
<dbReference type="InterPro" id="IPR001680">
    <property type="entry name" value="WD40_rpt"/>
</dbReference>
<dbReference type="Gene3D" id="2.130.10.10">
    <property type="entry name" value="YVTN repeat-like/Quinoprotein amine dehydrogenase"/>
    <property type="match status" value="2"/>
</dbReference>
<dbReference type="SUPFAM" id="SSF50998">
    <property type="entry name" value="Quinoprotein alcohol dehydrogenase-like"/>
    <property type="match status" value="1"/>
</dbReference>
<accession>A0A1H7WE16</accession>
<keyword evidence="1" id="KW-0853">WD repeat</keyword>
<proteinExistence type="predicted"/>
<name>A0A1H7WE16_STRJI</name>
<keyword evidence="4" id="KW-1185">Reference proteome</keyword>
<sequence>MARAVAEEAGVRIIGAHRGPVWPIVINRAEATGEITLFSSGQGESAYLHRWDPVSGDLIWRSTDDSVANWWVSSLAAVQGSDGRLIVAAGTEIGMFRWCGETGRLLPPGIGMTECPVYAVASSLLPGGGAMLIGGSDNGSVYRWDAASARQLGRPLPGHEGGVRAVTGTLLSDGTSVIASGDETGQVRLWDAVTGEQIGAPWSAGEEIINDLSFLELADGQLLLAACDSGAAVHRWDARTGERRGEILRLADDLASVTALKCAVINGEARVIIGDDNGHVRQWNALTGAVLPALGDGTAVDAVVDEHGSVVLAVGAQDGGIRITRLPYRNLTDNLSRTGSGHR</sequence>
<dbReference type="eggNOG" id="COG2319">
    <property type="taxonomic scope" value="Bacteria"/>
</dbReference>
<dbReference type="PANTHER" id="PTHR22847">
    <property type="entry name" value="WD40 REPEAT PROTEIN"/>
    <property type="match status" value="1"/>
</dbReference>